<dbReference type="InterPro" id="IPR000515">
    <property type="entry name" value="MetI-like"/>
</dbReference>
<feature type="transmembrane region" description="Helical" evidence="10">
    <location>
        <begin position="367"/>
        <end position="386"/>
    </location>
</feature>
<dbReference type="EMBL" id="LR214940">
    <property type="protein sequence ID" value="VEU55472.1"/>
    <property type="molecule type" value="Genomic_DNA"/>
</dbReference>
<evidence type="ECO:0000259" key="11">
    <source>
        <dbReference type="PROSITE" id="PS50928"/>
    </source>
</evidence>
<keyword evidence="3" id="KW-1003">Cell membrane</keyword>
<feature type="transmembrane region" description="Helical" evidence="10">
    <location>
        <begin position="303"/>
        <end position="324"/>
    </location>
</feature>
<keyword evidence="4 10" id="KW-0812">Transmembrane</keyword>
<evidence type="ECO:0000256" key="7">
    <source>
        <dbReference type="ARBA" id="ARBA00022989"/>
    </source>
</evidence>
<dbReference type="GO" id="GO:0015833">
    <property type="term" value="P:peptide transport"/>
    <property type="evidence" value="ECO:0007669"/>
    <property type="project" value="UniProtKB-KW"/>
</dbReference>
<evidence type="ECO:0000256" key="6">
    <source>
        <dbReference type="ARBA" id="ARBA00022927"/>
    </source>
</evidence>
<comment type="similarity">
    <text evidence="9">Belongs to the binding-protein-dependent transport system permease family. OppBC subfamily.</text>
</comment>
<keyword evidence="6" id="KW-0653">Protein transport</keyword>
<keyword evidence="2 10" id="KW-0813">Transport</keyword>
<dbReference type="Proteomes" id="UP000290482">
    <property type="component" value="Chromosome"/>
</dbReference>
<gene>
    <name evidence="12" type="primary">gsiD_1</name>
    <name evidence="12" type="ORF">NCTC10112_00243</name>
</gene>
<dbReference type="KEGG" id="mob:NCTC10112_00243"/>
<dbReference type="Gene3D" id="1.10.3720.10">
    <property type="entry name" value="MetI-like"/>
    <property type="match status" value="1"/>
</dbReference>
<evidence type="ECO:0000313" key="13">
    <source>
        <dbReference type="Proteomes" id="UP000290482"/>
    </source>
</evidence>
<feature type="transmembrane region" description="Helical" evidence="10">
    <location>
        <begin position="51"/>
        <end position="74"/>
    </location>
</feature>
<dbReference type="PANTHER" id="PTHR43386">
    <property type="entry name" value="OLIGOPEPTIDE TRANSPORT SYSTEM PERMEASE PROTEIN APPC"/>
    <property type="match status" value="1"/>
</dbReference>
<accession>A0A448ZW34</accession>
<evidence type="ECO:0000256" key="10">
    <source>
        <dbReference type="RuleBase" id="RU363032"/>
    </source>
</evidence>
<organism evidence="12 13">
    <name type="scientific">Metamycoplasma orale</name>
    <name type="common">Mycoplasma orale</name>
    <dbReference type="NCBI Taxonomy" id="2121"/>
    <lineage>
        <taxon>Bacteria</taxon>
        <taxon>Bacillati</taxon>
        <taxon>Mycoplasmatota</taxon>
        <taxon>Mycoplasmoidales</taxon>
        <taxon>Metamycoplasmataceae</taxon>
        <taxon>Metamycoplasma</taxon>
    </lineage>
</organism>
<evidence type="ECO:0000256" key="5">
    <source>
        <dbReference type="ARBA" id="ARBA00022856"/>
    </source>
</evidence>
<evidence type="ECO:0000313" key="12">
    <source>
        <dbReference type="EMBL" id="VEU55472.1"/>
    </source>
</evidence>
<feature type="transmembrane region" description="Helical" evidence="10">
    <location>
        <begin position="240"/>
        <end position="264"/>
    </location>
</feature>
<dbReference type="PROSITE" id="PS50928">
    <property type="entry name" value="ABC_TM1"/>
    <property type="match status" value="1"/>
</dbReference>
<dbReference type="CDD" id="cd06261">
    <property type="entry name" value="TM_PBP2"/>
    <property type="match status" value="1"/>
</dbReference>
<dbReference type="GO" id="GO:0005886">
    <property type="term" value="C:plasma membrane"/>
    <property type="evidence" value="ECO:0007669"/>
    <property type="project" value="UniProtKB-SubCell"/>
</dbReference>
<dbReference type="PANTHER" id="PTHR43386:SF24">
    <property type="entry name" value="OLIGOPEPTIDE TRANSPORT SYSTEM PERMEASE PROTEIN AMID"/>
    <property type="match status" value="1"/>
</dbReference>
<dbReference type="RefSeq" id="WP_022936206.1">
    <property type="nucleotide sequence ID" value="NZ_LR214940.1"/>
</dbReference>
<reference evidence="12 13" key="1">
    <citation type="submission" date="2019-01" db="EMBL/GenBank/DDBJ databases">
        <authorList>
            <consortium name="Pathogen Informatics"/>
        </authorList>
    </citation>
    <scope>NUCLEOTIDE SEQUENCE [LARGE SCALE GENOMIC DNA]</scope>
    <source>
        <strain evidence="12 13">NCTC10112</strain>
    </source>
</reference>
<sequence>MKLTPKEFNEQYKINADLQTKFAFASDNKRKTIASIAGKPKKMFVEIMKRFFTNPAVVIALAVFITILLCSILIPSKGLRIYEPNKKINAYANISMLPPLHSPMFKDAYDPNASVVSLWREINKLPGEKVNGQFLGNQILQYFKEFEQSVKFDGSIEQLGVYNPPTGIIEGMTIEYNPYLVFKYYILKANILDAVNKNQTVDENFINQSLANIPTLHTLLGTTTKGADIWTTTWYATWRAIVIALIAASLQTIIGVSIGAYLGFNAGKRVDTICMRLIDIFLSLPELIWLLLFVSIFGTNSYALIGALVITGWAGPVSTTRMFIITVKDEEYIIASKSVGAKTSRQIFYHALPAILGKIATNFVRRIPSIIMSVASLAFLGFFNENNDISLGQLLVESIGDAQKNIWILVLPATILLCLSLSLHFIALGVHDALDPKVITKSRRK</sequence>
<evidence type="ECO:0000256" key="4">
    <source>
        <dbReference type="ARBA" id="ARBA00022692"/>
    </source>
</evidence>
<feature type="domain" description="ABC transmembrane type-1" evidence="11">
    <location>
        <begin position="237"/>
        <end position="427"/>
    </location>
</feature>
<evidence type="ECO:0000256" key="2">
    <source>
        <dbReference type="ARBA" id="ARBA00022448"/>
    </source>
</evidence>
<dbReference type="InterPro" id="IPR050366">
    <property type="entry name" value="BP-dependent_transpt_permease"/>
</dbReference>
<dbReference type="GO" id="GO:0015031">
    <property type="term" value="P:protein transport"/>
    <property type="evidence" value="ECO:0007669"/>
    <property type="project" value="UniProtKB-KW"/>
</dbReference>
<keyword evidence="5" id="KW-0571">Peptide transport</keyword>
<keyword evidence="8 10" id="KW-0472">Membrane</keyword>
<dbReference type="OrthoDB" id="9788103at2"/>
<feature type="transmembrane region" description="Helical" evidence="10">
    <location>
        <begin position="406"/>
        <end position="434"/>
    </location>
</feature>
<feature type="transmembrane region" description="Helical" evidence="10">
    <location>
        <begin position="276"/>
        <end position="297"/>
    </location>
</feature>
<proteinExistence type="inferred from homology"/>
<dbReference type="GO" id="GO:0055085">
    <property type="term" value="P:transmembrane transport"/>
    <property type="evidence" value="ECO:0007669"/>
    <property type="project" value="InterPro"/>
</dbReference>
<evidence type="ECO:0000256" key="1">
    <source>
        <dbReference type="ARBA" id="ARBA00004651"/>
    </source>
</evidence>
<evidence type="ECO:0000256" key="9">
    <source>
        <dbReference type="ARBA" id="ARBA00024202"/>
    </source>
</evidence>
<comment type="subcellular location">
    <subcellularLocation>
        <location evidence="1 10">Cell membrane</location>
        <topology evidence="1 10">Multi-pass membrane protein</topology>
    </subcellularLocation>
</comment>
<dbReference type="Pfam" id="PF00528">
    <property type="entry name" value="BPD_transp_1"/>
    <property type="match status" value="1"/>
</dbReference>
<evidence type="ECO:0000256" key="8">
    <source>
        <dbReference type="ARBA" id="ARBA00023136"/>
    </source>
</evidence>
<dbReference type="InterPro" id="IPR035906">
    <property type="entry name" value="MetI-like_sf"/>
</dbReference>
<dbReference type="SUPFAM" id="SSF161098">
    <property type="entry name" value="MetI-like"/>
    <property type="match status" value="1"/>
</dbReference>
<evidence type="ECO:0000256" key="3">
    <source>
        <dbReference type="ARBA" id="ARBA00022475"/>
    </source>
</evidence>
<keyword evidence="7 10" id="KW-1133">Transmembrane helix</keyword>
<name>A0A448ZW34_METOS</name>
<keyword evidence="13" id="KW-1185">Reference proteome</keyword>
<dbReference type="AlphaFoldDB" id="A0A448ZW34"/>
<protein>
    <submittedName>
        <fullName evidence="12">Glutathione transport system permease protein gsiD</fullName>
    </submittedName>
</protein>